<organism evidence="1 2">
    <name type="scientific">Shewanella surugensis</name>
    <dbReference type="NCBI Taxonomy" id="212020"/>
    <lineage>
        <taxon>Bacteria</taxon>
        <taxon>Pseudomonadati</taxon>
        <taxon>Pseudomonadota</taxon>
        <taxon>Gammaproteobacteria</taxon>
        <taxon>Alteromonadales</taxon>
        <taxon>Shewanellaceae</taxon>
        <taxon>Shewanella</taxon>
    </lineage>
</organism>
<sequence length="215" mass="24300">MFIDSTPYFSVTHSFQVFVEAWPQETPLPTETQLNALLPVGMQLMSDVKALEADCLLQLRHLDDDAKTIVEYLKLQSRKIDLVLQHVLAQTPHPGEAVKGVRFGGSGIHILTPTPLTPDQPFKLTLYMKEEFIAMICFAKVIDSTLTNKINMPIETLAQASIHNDDPLSHKEQNEAQYLTELRFNVIQDSDIEQLVKASLSVQQKQLKLRKLHPS</sequence>
<evidence type="ECO:0000313" key="2">
    <source>
        <dbReference type="Proteomes" id="UP001203423"/>
    </source>
</evidence>
<dbReference type="Proteomes" id="UP001203423">
    <property type="component" value="Unassembled WGS sequence"/>
</dbReference>
<evidence type="ECO:0000313" key="1">
    <source>
        <dbReference type="EMBL" id="MCL1124330.1"/>
    </source>
</evidence>
<protein>
    <recommendedName>
        <fullName evidence="3">PilZ domain-containing protein</fullName>
    </recommendedName>
</protein>
<evidence type="ECO:0008006" key="3">
    <source>
        <dbReference type="Google" id="ProtNLM"/>
    </source>
</evidence>
<proteinExistence type="predicted"/>
<accession>A0ABT0LAE0</accession>
<reference evidence="1 2" key="1">
    <citation type="submission" date="2022-01" db="EMBL/GenBank/DDBJ databases">
        <title>Whole genome-based taxonomy of the Shewanellaceae.</title>
        <authorList>
            <person name="Martin-Rodriguez A.J."/>
        </authorList>
    </citation>
    <scope>NUCLEOTIDE SEQUENCE [LARGE SCALE GENOMIC DNA]</scope>
    <source>
        <strain evidence="1 2">DSM 17177</strain>
    </source>
</reference>
<dbReference type="EMBL" id="JAKIKS010000022">
    <property type="protein sequence ID" value="MCL1124330.1"/>
    <property type="molecule type" value="Genomic_DNA"/>
</dbReference>
<dbReference type="RefSeq" id="WP_248939612.1">
    <property type="nucleotide sequence ID" value="NZ_JAKIKS010000022.1"/>
</dbReference>
<gene>
    <name evidence="1" type="ORF">L2764_07560</name>
</gene>
<name>A0ABT0LAE0_9GAMM</name>
<comment type="caution">
    <text evidence="1">The sequence shown here is derived from an EMBL/GenBank/DDBJ whole genome shotgun (WGS) entry which is preliminary data.</text>
</comment>
<keyword evidence="2" id="KW-1185">Reference proteome</keyword>